<dbReference type="GO" id="GO:0044718">
    <property type="term" value="P:siderophore transmembrane transport"/>
    <property type="evidence" value="ECO:0007669"/>
    <property type="project" value="TreeGrafter"/>
</dbReference>
<organism evidence="16 17">
    <name type="scientific">Tianweitania populi</name>
    <dbReference type="NCBI Taxonomy" id="1607949"/>
    <lineage>
        <taxon>Bacteria</taxon>
        <taxon>Pseudomonadati</taxon>
        <taxon>Pseudomonadota</taxon>
        <taxon>Alphaproteobacteria</taxon>
        <taxon>Hyphomicrobiales</taxon>
        <taxon>Phyllobacteriaceae</taxon>
        <taxon>Tianweitania</taxon>
    </lineage>
</organism>
<dbReference type="EMBL" id="BMZQ01000001">
    <property type="protein sequence ID" value="GHD05052.1"/>
    <property type="molecule type" value="Genomic_DNA"/>
</dbReference>
<dbReference type="Pfam" id="PF07715">
    <property type="entry name" value="Plug"/>
    <property type="match status" value="1"/>
</dbReference>
<sequence>MGTVVVSGRAASTPGGVADTPQASTASRQEIEQKQITRIEDLGRSLEPGVNFNRNTGAVNIRGLEGPRVLTTIDGIPVPYLNDTTRGSSGGVDLFDFSSLAGVDIVRGTDSSRGGSGALGGVLGLRTLEPEDLFRNGRNWGAYTGILYDGSDDSIRPSGAFALRQGSTSALFQGSYAKGHELDTKGSLDVYGPLRTKPNPSDYDQHNLLFKLRHDLEGGHRIGVTAERFRRDRDTDDKRMQSLTGNYRPGDYTGRNEGARDRVSLDYSYDGGGFLNSATASLYWIDQMRGTGYDGYRTTSVIGPAARWNTYDETTYGFIGSGEKLFDTGTLNHRVTMGLDVAASTSEQYTGGYDNCLIRYVPACANLHTNQADEPKVDGKRFGLFVDDEIGLGESNFYITPGGRFDWVDRSPKMTDAFGENASNPELPSSFTDSAFSPKLRIAYRPSDTLEVYGQWAMGFRAPTAGELYSSFGGPGTYLRQGNSDLESETSHGFELGARFGDDDLGFRASIFHNRYKNFIEATTAAVQDPRNYPFGITQFDNLDRVQISGFEFAAHKRFNNGFNVAGSIAFARGENDETGAYLGSVPPIKAVASVGYATEYWGTDLTFIGVQGVSDQSDATFKAPGYGIVDVSAWWKPEQVDGLTIRGGVYNLFDRTYYDAINVRSTTVTSATDSYFSEPGRHFKLSVAKQF</sequence>
<dbReference type="GO" id="GO:0009279">
    <property type="term" value="C:cell outer membrane"/>
    <property type="evidence" value="ECO:0007669"/>
    <property type="project" value="UniProtKB-SubCell"/>
</dbReference>
<feature type="region of interest" description="Disordered" evidence="13">
    <location>
        <begin position="233"/>
        <end position="257"/>
    </location>
</feature>
<keyword evidence="9 16" id="KW-0675">Receptor</keyword>
<dbReference type="Gene3D" id="2.170.130.10">
    <property type="entry name" value="TonB-dependent receptor, plug domain"/>
    <property type="match status" value="1"/>
</dbReference>
<keyword evidence="3 11" id="KW-0813">Transport</keyword>
<keyword evidence="6" id="KW-0732">Signal</keyword>
<dbReference type="GO" id="GO:0015344">
    <property type="term" value="F:siderophore uptake transmembrane transporter activity"/>
    <property type="evidence" value="ECO:0007669"/>
    <property type="project" value="TreeGrafter"/>
</dbReference>
<evidence type="ECO:0000256" key="8">
    <source>
        <dbReference type="ARBA" id="ARBA00023136"/>
    </source>
</evidence>
<protein>
    <submittedName>
        <fullName evidence="16">TonB-dependent receptor</fullName>
    </submittedName>
</protein>
<dbReference type="InterPro" id="IPR039426">
    <property type="entry name" value="TonB-dep_rcpt-like"/>
</dbReference>
<dbReference type="Proteomes" id="UP000630142">
    <property type="component" value="Unassembled WGS sequence"/>
</dbReference>
<keyword evidence="8 11" id="KW-0472">Membrane</keyword>
<evidence type="ECO:0000256" key="7">
    <source>
        <dbReference type="ARBA" id="ARBA00023077"/>
    </source>
</evidence>
<dbReference type="Pfam" id="PF00593">
    <property type="entry name" value="TonB_dep_Rec_b-barrel"/>
    <property type="match status" value="1"/>
</dbReference>
<dbReference type="InterPro" id="IPR036942">
    <property type="entry name" value="Beta-barrel_TonB_sf"/>
</dbReference>
<gene>
    <name evidence="16" type="ORF">GCM10016234_00520</name>
</gene>
<dbReference type="AlphaFoldDB" id="A0A8J3DQZ0"/>
<dbReference type="NCBIfam" id="TIGR01786">
    <property type="entry name" value="TonB-hemlactrns"/>
    <property type="match status" value="1"/>
</dbReference>
<evidence type="ECO:0000256" key="12">
    <source>
        <dbReference type="RuleBase" id="RU003357"/>
    </source>
</evidence>
<evidence type="ECO:0000313" key="17">
    <source>
        <dbReference type="Proteomes" id="UP000630142"/>
    </source>
</evidence>
<evidence type="ECO:0000256" key="10">
    <source>
        <dbReference type="ARBA" id="ARBA00023237"/>
    </source>
</evidence>
<dbReference type="InterPro" id="IPR012910">
    <property type="entry name" value="Plug_dom"/>
</dbReference>
<dbReference type="Gene3D" id="2.40.170.20">
    <property type="entry name" value="TonB-dependent receptor, beta-barrel domain"/>
    <property type="match status" value="1"/>
</dbReference>
<evidence type="ECO:0000256" key="1">
    <source>
        <dbReference type="ARBA" id="ARBA00004571"/>
    </source>
</evidence>
<evidence type="ECO:0000256" key="2">
    <source>
        <dbReference type="ARBA" id="ARBA00009810"/>
    </source>
</evidence>
<dbReference type="CDD" id="cd01347">
    <property type="entry name" value="ligand_gated_channel"/>
    <property type="match status" value="1"/>
</dbReference>
<evidence type="ECO:0000256" key="3">
    <source>
        <dbReference type="ARBA" id="ARBA00022448"/>
    </source>
</evidence>
<dbReference type="InterPro" id="IPR010949">
    <property type="entry name" value="TonB_Hb/transfer/lactofer_rcpt"/>
</dbReference>
<evidence type="ECO:0000256" key="5">
    <source>
        <dbReference type="ARBA" id="ARBA00022692"/>
    </source>
</evidence>
<evidence type="ECO:0000256" key="4">
    <source>
        <dbReference type="ARBA" id="ARBA00022452"/>
    </source>
</evidence>
<evidence type="ECO:0000259" key="14">
    <source>
        <dbReference type="Pfam" id="PF00593"/>
    </source>
</evidence>
<dbReference type="InterPro" id="IPR000531">
    <property type="entry name" value="Beta-barrel_TonB"/>
</dbReference>
<evidence type="ECO:0000256" key="9">
    <source>
        <dbReference type="ARBA" id="ARBA00023170"/>
    </source>
</evidence>
<comment type="similarity">
    <text evidence="2 11 12">Belongs to the TonB-dependent receptor family.</text>
</comment>
<proteinExistence type="inferred from homology"/>
<dbReference type="NCBIfam" id="TIGR01785">
    <property type="entry name" value="TonB-hemin"/>
    <property type="match status" value="1"/>
</dbReference>
<feature type="domain" description="TonB-dependent receptor-like beta-barrel" evidence="14">
    <location>
        <begin position="228"/>
        <end position="653"/>
    </location>
</feature>
<keyword evidence="4 11" id="KW-1134">Transmembrane beta strand</keyword>
<reference evidence="16" key="1">
    <citation type="journal article" date="2014" name="Int. J. Syst. Evol. Microbiol.">
        <title>Complete genome sequence of Corynebacterium casei LMG S-19264T (=DSM 44701T), isolated from a smear-ripened cheese.</title>
        <authorList>
            <consortium name="US DOE Joint Genome Institute (JGI-PGF)"/>
            <person name="Walter F."/>
            <person name="Albersmeier A."/>
            <person name="Kalinowski J."/>
            <person name="Ruckert C."/>
        </authorList>
    </citation>
    <scope>NUCLEOTIDE SEQUENCE</scope>
    <source>
        <strain evidence="16">KCTC 42249</strain>
    </source>
</reference>
<dbReference type="SUPFAM" id="SSF56935">
    <property type="entry name" value="Porins"/>
    <property type="match status" value="1"/>
</dbReference>
<evidence type="ECO:0000256" key="13">
    <source>
        <dbReference type="SAM" id="MobiDB-lite"/>
    </source>
</evidence>
<evidence type="ECO:0000313" key="16">
    <source>
        <dbReference type="EMBL" id="GHD05052.1"/>
    </source>
</evidence>
<evidence type="ECO:0000256" key="6">
    <source>
        <dbReference type="ARBA" id="ARBA00022729"/>
    </source>
</evidence>
<name>A0A8J3DQZ0_9HYPH</name>
<keyword evidence="10 11" id="KW-0998">Cell outer membrane</keyword>
<dbReference type="GO" id="GO:0015232">
    <property type="term" value="F:heme transmembrane transporter activity"/>
    <property type="evidence" value="ECO:0007669"/>
    <property type="project" value="InterPro"/>
</dbReference>
<dbReference type="InterPro" id="IPR011276">
    <property type="entry name" value="TonB_haem/Hb_rcpt"/>
</dbReference>
<accession>A0A8J3DQZ0</accession>
<keyword evidence="5 11" id="KW-0812">Transmembrane</keyword>
<dbReference type="PANTHER" id="PTHR30069:SF29">
    <property type="entry name" value="HEMOGLOBIN AND HEMOGLOBIN-HAPTOGLOBIN-BINDING PROTEIN 1-RELATED"/>
    <property type="match status" value="1"/>
</dbReference>
<feature type="region of interest" description="Disordered" evidence="13">
    <location>
        <begin position="1"/>
        <end position="29"/>
    </location>
</feature>
<dbReference type="RefSeq" id="WP_308430505.1">
    <property type="nucleotide sequence ID" value="NZ_BMZQ01000001.1"/>
</dbReference>
<dbReference type="InterPro" id="IPR037066">
    <property type="entry name" value="Plug_dom_sf"/>
</dbReference>
<evidence type="ECO:0000259" key="15">
    <source>
        <dbReference type="Pfam" id="PF07715"/>
    </source>
</evidence>
<keyword evidence="17" id="KW-1185">Reference proteome</keyword>
<feature type="domain" description="TonB-dependent receptor plug" evidence="15">
    <location>
        <begin position="18"/>
        <end position="122"/>
    </location>
</feature>
<reference evidence="16" key="2">
    <citation type="submission" date="2020-09" db="EMBL/GenBank/DDBJ databases">
        <authorList>
            <person name="Sun Q."/>
            <person name="Kim S."/>
        </authorList>
    </citation>
    <scope>NUCLEOTIDE SEQUENCE</scope>
    <source>
        <strain evidence="16">KCTC 42249</strain>
    </source>
</reference>
<keyword evidence="7 12" id="KW-0798">TonB box</keyword>
<dbReference type="PROSITE" id="PS52016">
    <property type="entry name" value="TONB_DEPENDENT_REC_3"/>
    <property type="match status" value="1"/>
</dbReference>
<dbReference type="PANTHER" id="PTHR30069">
    <property type="entry name" value="TONB-DEPENDENT OUTER MEMBRANE RECEPTOR"/>
    <property type="match status" value="1"/>
</dbReference>
<comment type="subcellular location">
    <subcellularLocation>
        <location evidence="1 11">Cell outer membrane</location>
        <topology evidence="1 11">Multi-pass membrane protein</topology>
    </subcellularLocation>
</comment>
<comment type="caution">
    <text evidence="16">The sequence shown here is derived from an EMBL/GenBank/DDBJ whole genome shotgun (WGS) entry which is preliminary data.</text>
</comment>
<evidence type="ECO:0000256" key="11">
    <source>
        <dbReference type="PROSITE-ProRule" id="PRU01360"/>
    </source>
</evidence>